<dbReference type="Pfam" id="PF00171">
    <property type="entry name" value="Aldedh"/>
    <property type="match status" value="1"/>
</dbReference>
<feature type="domain" description="Aldehyde dehydrogenase" evidence="2">
    <location>
        <begin position="4"/>
        <end position="129"/>
    </location>
</feature>
<accession>A0A433DKK1</accession>
<comment type="similarity">
    <text evidence="1">Belongs to the aldehyde dehydrogenase family.</text>
</comment>
<dbReference type="InterPro" id="IPR016161">
    <property type="entry name" value="Ald_DH/histidinol_DH"/>
</dbReference>
<dbReference type="Gene3D" id="3.40.605.10">
    <property type="entry name" value="Aldehyde Dehydrogenase, Chain A, domain 1"/>
    <property type="match status" value="1"/>
</dbReference>
<sequence length="132" mass="14897">MSTHEALTVISPIDASKLLVMPFDTTVTIDAALERSATAFQSWRRVPVSERVAIVTRFAQTFEARRDEVVQSIVRQMGRPIRYGAGEIKGTLQRARYMTSIAEESLKDIVIEDEDSPGFRRFIRREPLGGLN</sequence>
<evidence type="ECO:0000313" key="3">
    <source>
        <dbReference type="EMBL" id="RUP51393.1"/>
    </source>
</evidence>
<comment type="caution">
    <text evidence="3">The sequence shown here is derived from an EMBL/GenBank/DDBJ whole genome shotgun (WGS) entry which is preliminary data.</text>
</comment>
<organism evidence="3 4">
    <name type="scientific">Jimgerdemannia flammicorona</name>
    <dbReference type="NCBI Taxonomy" id="994334"/>
    <lineage>
        <taxon>Eukaryota</taxon>
        <taxon>Fungi</taxon>
        <taxon>Fungi incertae sedis</taxon>
        <taxon>Mucoromycota</taxon>
        <taxon>Mucoromycotina</taxon>
        <taxon>Endogonomycetes</taxon>
        <taxon>Endogonales</taxon>
        <taxon>Endogonaceae</taxon>
        <taxon>Jimgerdemannia</taxon>
    </lineage>
</organism>
<protein>
    <recommendedName>
        <fullName evidence="2">Aldehyde dehydrogenase domain-containing protein</fullName>
    </recommendedName>
</protein>
<dbReference type="InterPro" id="IPR015590">
    <property type="entry name" value="Aldehyde_DH_dom"/>
</dbReference>
<proteinExistence type="inferred from homology"/>
<dbReference type="PANTHER" id="PTHR11699">
    <property type="entry name" value="ALDEHYDE DEHYDROGENASE-RELATED"/>
    <property type="match status" value="1"/>
</dbReference>
<evidence type="ECO:0000313" key="4">
    <source>
        <dbReference type="Proteomes" id="UP000268093"/>
    </source>
</evidence>
<gene>
    <name evidence="3" type="ORF">BC936DRAFT_148416</name>
</gene>
<dbReference type="Proteomes" id="UP000268093">
    <property type="component" value="Unassembled WGS sequence"/>
</dbReference>
<reference evidence="3 4" key="1">
    <citation type="journal article" date="2018" name="New Phytol.">
        <title>Phylogenomics of Endogonaceae and evolution of mycorrhizas within Mucoromycota.</title>
        <authorList>
            <person name="Chang Y."/>
            <person name="Desiro A."/>
            <person name="Na H."/>
            <person name="Sandor L."/>
            <person name="Lipzen A."/>
            <person name="Clum A."/>
            <person name="Barry K."/>
            <person name="Grigoriev I.V."/>
            <person name="Martin F.M."/>
            <person name="Stajich J.E."/>
            <person name="Smith M.E."/>
            <person name="Bonito G."/>
            <person name="Spatafora J.W."/>
        </authorList>
    </citation>
    <scope>NUCLEOTIDE SEQUENCE [LARGE SCALE GENOMIC DNA]</scope>
    <source>
        <strain evidence="3 4">GMNB39</strain>
    </source>
</reference>
<dbReference type="SUPFAM" id="SSF53720">
    <property type="entry name" value="ALDH-like"/>
    <property type="match status" value="1"/>
</dbReference>
<evidence type="ECO:0000259" key="2">
    <source>
        <dbReference type="Pfam" id="PF00171"/>
    </source>
</evidence>
<dbReference type="GO" id="GO:0016491">
    <property type="term" value="F:oxidoreductase activity"/>
    <property type="evidence" value="ECO:0007669"/>
    <property type="project" value="InterPro"/>
</dbReference>
<dbReference type="AlphaFoldDB" id="A0A433DKK1"/>
<name>A0A433DKK1_9FUNG</name>
<keyword evidence="4" id="KW-1185">Reference proteome</keyword>
<dbReference type="EMBL" id="RBNI01000756">
    <property type="protein sequence ID" value="RUP51393.1"/>
    <property type="molecule type" value="Genomic_DNA"/>
</dbReference>
<evidence type="ECO:0000256" key="1">
    <source>
        <dbReference type="ARBA" id="ARBA00009986"/>
    </source>
</evidence>
<dbReference type="OrthoDB" id="408760at2759"/>
<dbReference type="InterPro" id="IPR016162">
    <property type="entry name" value="Ald_DH_N"/>
</dbReference>